<reference evidence="15 16" key="1">
    <citation type="submission" date="2017-06" db="EMBL/GenBank/DDBJ databases">
        <title>Whole Genome Sequences of Colwellia marinimaniae MTCD1.</title>
        <authorList>
            <person name="Kusumoto H."/>
            <person name="Inoue M."/>
            <person name="Tanikawa K."/>
            <person name="Maeji H."/>
            <person name="Cameron J.H."/>
            <person name="Bartlett D.H."/>
        </authorList>
    </citation>
    <scope>NUCLEOTIDE SEQUENCE [LARGE SCALE GENOMIC DNA]</scope>
    <source>
        <strain evidence="15 16">MTCD1</strain>
    </source>
</reference>
<evidence type="ECO:0000313" key="15">
    <source>
        <dbReference type="EMBL" id="GAW97318.1"/>
    </source>
</evidence>
<dbReference type="Gene3D" id="3.40.50.620">
    <property type="entry name" value="HUPs"/>
    <property type="match status" value="2"/>
</dbReference>
<keyword evidence="2 9" id="KW-0963">Cytoplasm</keyword>
<comment type="catalytic activity">
    <reaction evidence="8 9">
        <text>tRNA(Leu) + L-leucine + ATP = L-leucyl-tRNA(Leu) + AMP + diphosphate</text>
        <dbReference type="Rhea" id="RHEA:11688"/>
        <dbReference type="Rhea" id="RHEA-COMP:9613"/>
        <dbReference type="Rhea" id="RHEA-COMP:9622"/>
        <dbReference type="ChEBI" id="CHEBI:30616"/>
        <dbReference type="ChEBI" id="CHEBI:33019"/>
        <dbReference type="ChEBI" id="CHEBI:57427"/>
        <dbReference type="ChEBI" id="CHEBI:78442"/>
        <dbReference type="ChEBI" id="CHEBI:78494"/>
        <dbReference type="ChEBI" id="CHEBI:456215"/>
        <dbReference type="EC" id="6.1.1.4"/>
    </reaction>
</comment>
<keyword evidence="5 9" id="KW-0067">ATP-binding</keyword>
<dbReference type="NCBIfam" id="TIGR00396">
    <property type="entry name" value="leuS_bact"/>
    <property type="match status" value="1"/>
</dbReference>
<proteinExistence type="inferred from homology"/>
<keyword evidence="3 9" id="KW-0436">Ligase</keyword>
<feature type="domain" description="Aminoacyl-tRNA synthetase class Ia" evidence="11">
    <location>
        <begin position="415"/>
        <end position="570"/>
    </location>
</feature>
<dbReference type="InterPro" id="IPR025709">
    <property type="entry name" value="Leu_tRNA-synth_edit"/>
</dbReference>
<dbReference type="RefSeq" id="WP_057181697.1">
    <property type="nucleotide sequence ID" value="NZ_BDQM01000030.1"/>
</dbReference>
<dbReference type="Pfam" id="PF09334">
    <property type="entry name" value="tRNA-synt_1g"/>
    <property type="match status" value="1"/>
</dbReference>
<comment type="caution">
    <text evidence="15">The sequence shown here is derived from an EMBL/GenBank/DDBJ whole genome shotgun (WGS) entry which is preliminary data.</text>
</comment>
<dbReference type="SUPFAM" id="SSF47323">
    <property type="entry name" value="Anticodon-binding domain of a subclass of class I aminoacyl-tRNA synthetases"/>
    <property type="match status" value="1"/>
</dbReference>
<comment type="similarity">
    <text evidence="1 9 10">Belongs to the class-I aminoacyl-tRNA synthetase family.</text>
</comment>
<sequence>MEAIYNHQAIEATVQKFWTDNNTFKATEDPDKEKFYCLAMFPYPSGRLHMGHVRNYSLGDVISRYQRMQGKNVMQPMGWDAFGLPAENAAIKNNTAPGKWTYENIDYMRNQLKSLGFAYDWSRELTTCKPDYYRWEQWFFTKLFEKGLVYKKNSTVNWDPVDQTVLANEQVIDGRGWRSGALVERKEIPQWFIKITDYAEELLDDLDQLTEWPEQVKTMQRNWIGRSQGVEMTFVLADSTESFDIYTTRPDTLMGVTYVALAAQHPLALAAAKDNADLAAFIDECKNSKTTEADMATMEKKGVDTGLKAIHPITGKLVPVWAANFVLMDYGSGAVMSVPGHDQRDYEFATKYGLAIEQVIAGQESDDISKAAITEKSTLINSGEFDGLDFEQAFKAISDKLTRENKGKVTTKYRLRDWGVSRQRYWGTPIPMINLANGESVPVPEDQLPVILPEDVVMDGVTSPIKDDAEWAKTTYNGEEALRETDTFDTFMESSWYYARYCSPNDNSQMIDPVKANYWLPVDQYIGGIEHAILHLLYSRFFHKLLRDVGLVNCDEPYKKLLCQGMVLAETYYREADNGAKDWIAPTDVEVLERDDKGHVTLAISKLDGLPVLSAGMSKMSKSKNNGIDPQKVIEKYGADTVRLFIMFTSPPEQTLEWSDAGVEGAYRFVKRVYKLAHDFVEMTTYTPVADITGLTLNSDQKKLRRELHKTIAKVTDDIGRRNTFNTAIAAIMELMNHLGKAKLESAEDKAVMQEAIRAVVLMLTPITPHVCHHLWQTVGGSDLHVEDVSWPVVDQSALVEDEKLIVVQVNGKLRAKITVAIDASKEEVEALGLNDVNVLKFTTGKTVRKVIYIPGKLLNIVAN</sequence>
<dbReference type="PANTHER" id="PTHR43740">
    <property type="entry name" value="LEUCYL-TRNA SYNTHETASE"/>
    <property type="match status" value="1"/>
</dbReference>
<dbReference type="PROSITE" id="PS00178">
    <property type="entry name" value="AA_TRNA_LIGASE_I"/>
    <property type="match status" value="1"/>
</dbReference>
<evidence type="ECO:0000256" key="3">
    <source>
        <dbReference type="ARBA" id="ARBA00022598"/>
    </source>
</evidence>
<dbReference type="Proteomes" id="UP000197068">
    <property type="component" value="Unassembled WGS sequence"/>
</dbReference>
<evidence type="ECO:0000256" key="10">
    <source>
        <dbReference type="RuleBase" id="RU363035"/>
    </source>
</evidence>
<dbReference type="PRINTS" id="PR00985">
    <property type="entry name" value="TRNASYNTHLEU"/>
</dbReference>
<feature type="domain" description="Aminoacyl-tRNA synthetase class Ia" evidence="11">
    <location>
        <begin position="618"/>
        <end position="658"/>
    </location>
</feature>
<feature type="short sequence motif" description="'KMSKS' region" evidence="9">
    <location>
        <begin position="619"/>
        <end position="623"/>
    </location>
</feature>
<dbReference type="Pfam" id="PF00133">
    <property type="entry name" value="tRNA-synt_1"/>
    <property type="match status" value="2"/>
</dbReference>
<dbReference type="EMBL" id="BDQM01000030">
    <property type="protein sequence ID" value="GAW97318.1"/>
    <property type="molecule type" value="Genomic_DNA"/>
</dbReference>
<dbReference type="SUPFAM" id="SSF50677">
    <property type="entry name" value="ValRS/IleRS/LeuRS editing domain"/>
    <property type="match status" value="1"/>
</dbReference>
<evidence type="ECO:0000256" key="4">
    <source>
        <dbReference type="ARBA" id="ARBA00022741"/>
    </source>
</evidence>
<protein>
    <recommendedName>
        <fullName evidence="9">Leucine--tRNA ligase</fullName>
        <ecNumber evidence="9">6.1.1.4</ecNumber>
    </recommendedName>
    <alternativeName>
        <fullName evidence="9">Leucyl-tRNA synthetase</fullName>
        <shortName evidence="9">LeuRS</shortName>
    </alternativeName>
</protein>
<dbReference type="Gene3D" id="1.10.730.10">
    <property type="entry name" value="Isoleucyl-tRNA Synthetase, Domain 1"/>
    <property type="match status" value="1"/>
</dbReference>
<dbReference type="PANTHER" id="PTHR43740:SF2">
    <property type="entry name" value="LEUCINE--TRNA LIGASE, MITOCHONDRIAL"/>
    <property type="match status" value="1"/>
</dbReference>
<dbReference type="InterPro" id="IPR002300">
    <property type="entry name" value="aa-tRNA-synth_Ia"/>
</dbReference>
<feature type="domain" description="Leucyl-tRNA synthetase editing" evidence="14">
    <location>
        <begin position="221"/>
        <end position="401"/>
    </location>
</feature>
<name>A0ABQ0MYC6_9GAMM</name>
<dbReference type="InterPro" id="IPR009008">
    <property type="entry name" value="Val/Leu/Ile-tRNA-synth_edit"/>
</dbReference>
<evidence type="ECO:0000256" key="5">
    <source>
        <dbReference type="ARBA" id="ARBA00022840"/>
    </source>
</evidence>
<dbReference type="EC" id="6.1.1.4" evidence="9"/>
<dbReference type="InterPro" id="IPR009080">
    <property type="entry name" value="tRNAsynth_Ia_anticodon-bd"/>
</dbReference>
<feature type="domain" description="Methionyl/Leucyl tRNA synthetase" evidence="13">
    <location>
        <begin position="40"/>
        <end position="171"/>
    </location>
</feature>
<dbReference type="HAMAP" id="MF_00049_B">
    <property type="entry name" value="Leu_tRNA_synth_B"/>
    <property type="match status" value="1"/>
</dbReference>
<feature type="short sequence motif" description="'HIGH' region" evidence="9">
    <location>
        <begin position="42"/>
        <end position="52"/>
    </location>
</feature>
<evidence type="ECO:0000256" key="7">
    <source>
        <dbReference type="ARBA" id="ARBA00023146"/>
    </source>
</evidence>
<evidence type="ECO:0000259" key="14">
    <source>
        <dbReference type="Pfam" id="PF13603"/>
    </source>
</evidence>
<evidence type="ECO:0000259" key="11">
    <source>
        <dbReference type="Pfam" id="PF00133"/>
    </source>
</evidence>
<dbReference type="InterPro" id="IPR015413">
    <property type="entry name" value="Methionyl/Leucyl_tRNA_Synth"/>
</dbReference>
<evidence type="ECO:0000313" key="16">
    <source>
        <dbReference type="Proteomes" id="UP000197068"/>
    </source>
</evidence>
<keyword evidence="16" id="KW-1185">Reference proteome</keyword>
<evidence type="ECO:0000256" key="9">
    <source>
        <dbReference type="HAMAP-Rule" id="MF_00049"/>
    </source>
</evidence>
<dbReference type="InterPro" id="IPR002302">
    <property type="entry name" value="Leu-tRNA-ligase"/>
</dbReference>
<feature type="domain" description="Methionyl/Valyl/Leucyl/Isoleucyl-tRNA synthetase anticodon-binding" evidence="12">
    <location>
        <begin position="702"/>
        <end position="827"/>
    </location>
</feature>
<dbReference type="GO" id="GO:0004823">
    <property type="term" value="F:leucine-tRNA ligase activity"/>
    <property type="evidence" value="ECO:0007669"/>
    <property type="project" value="UniProtKB-EC"/>
</dbReference>
<dbReference type="CDD" id="cd07958">
    <property type="entry name" value="Anticodon_Ia_Leu_BEm"/>
    <property type="match status" value="1"/>
</dbReference>
<evidence type="ECO:0000256" key="8">
    <source>
        <dbReference type="ARBA" id="ARBA00047469"/>
    </source>
</evidence>
<dbReference type="Pfam" id="PF08264">
    <property type="entry name" value="Anticodon_1"/>
    <property type="match status" value="1"/>
</dbReference>
<keyword evidence="6 9" id="KW-0648">Protein biosynthesis</keyword>
<organism evidence="15 16">
    <name type="scientific">Colwellia marinimaniae</name>
    <dbReference type="NCBI Taxonomy" id="1513592"/>
    <lineage>
        <taxon>Bacteria</taxon>
        <taxon>Pseudomonadati</taxon>
        <taxon>Pseudomonadota</taxon>
        <taxon>Gammaproteobacteria</taxon>
        <taxon>Alteromonadales</taxon>
        <taxon>Colwelliaceae</taxon>
        <taxon>Colwellia</taxon>
    </lineage>
</organism>
<dbReference type="Pfam" id="PF13603">
    <property type="entry name" value="tRNA-synt_1_2"/>
    <property type="match status" value="1"/>
</dbReference>
<evidence type="ECO:0000256" key="2">
    <source>
        <dbReference type="ARBA" id="ARBA00022490"/>
    </source>
</evidence>
<feature type="binding site" evidence="9">
    <location>
        <position position="622"/>
    </location>
    <ligand>
        <name>ATP</name>
        <dbReference type="ChEBI" id="CHEBI:30616"/>
    </ligand>
</feature>
<dbReference type="InterPro" id="IPR014729">
    <property type="entry name" value="Rossmann-like_a/b/a_fold"/>
</dbReference>
<evidence type="ECO:0000256" key="6">
    <source>
        <dbReference type="ARBA" id="ARBA00022917"/>
    </source>
</evidence>
<dbReference type="CDD" id="cd00812">
    <property type="entry name" value="LeuRS_core"/>
    <property type="match status" value="1"/>
</dbReference>
<accession>A0ABQ0MYC6</accession>
<keyword evidence="7 9" id="KW-0030">Aminoacyl-tRNA synthetase</keyword>
<keyword evidence="4 9" id="KW-0547">Nucleotide-binding</keyword>
<evidence type="ECO:0000259" key="13">
    <source>
        <dbReference type="Pfam" id="PF09334"/>
    </source>
</evidence>
<dbReference type="InterPro" id="IPR013155">
    <property type="entry name" value="M/V/L/I-tRNA-synth_anticd-bd"/>
</dbReference>
<dbReference type="InterPro" id="IPR001412">
    <property type="entry name" value="aa-tRNA-synth_I_CS"/>
</dbReference>
<dbReference type="Gene3D" id="2.20.28.290">
    <property type="match status" value="1"/>
</dbReference>
<comment type="subcellular location">
    <subcellularLocation>
        <location evidence="9">Cytoplasm</location>
    </subcellularLocation>
</comment>
<evidence type="ECO:0000259" key="12">
    <source>
        <dbReference type="Pfam" id="PF08264"/>
    </source>
</evidence>
<gene>
    <name evidence="9 15" type="primary">leuS</name>
    <name evidence="15" type="ORF">MTCD1_02944</name>
</gene>
<dbReference type="SUPFAM" id="SSF52374">
    <property type="entry name" value="Nucleotidylyl transferase"/>
    <property type="match status" value="1"/>
</dbReference>
<dbReference type="Gene3D" id="3.10.20.590">
    <property type="match status" value="1"/>
</dbReference>
<evidence type="ECO:0000256" key="1">
    <source>
        <dbReference type="ARBA" id="ARBA00005594"/>
    </source>
</evidence>